<accession>A0ABX6T575</accession>
<keyword evidence="1" id="KW-0812">Transmembrane</keyword>
<feature type="transmembrane region" description="Helical" evidence="1">
    <location>
        <begin position="137"/>
        <end position="159"/>
    </location>
</feature>
<sequence>MALQARLAASKAGNRRSSPRRTLHLQSTLADGGEEVIIHDISHTGLLLETTALLTERQALDVELPEVGIVQANVVWRSSRFVGCRFASPVSQGAVSAALLRNPIARAKEISEERAWEKLGALCEVPEQERGRDALPIATSASIIVGASLLLWALILWSVGIL</sequence>
<dbReference type="RefSeq" id="WP_187707892.1">
    <property type="nucleotide sequence ID" value="NZ_CP060782.1"/>
</dbReference>
<evidence type="ECO:0000256" key="1">
    <source>
        <dbReference type="SAM" id="Phobius"/>
    </source>
</evidence>
<organism evidence="3 4">
    <name type="scientific">Sphingomonas sediminicola</name>
    <dbReference type="NCBI Taxonomy" id="386874"/>
    <lineage>
        <taxon>Bacteria</taxon>
        <taxon>Pseudomonadati</taxon>
        <taxon>Pseudomonadota</taxon>
        <taxon>Alphaproteobacteria</taxon>
        <taxon>Sphingomonadales</taxon>
        <taxon>Sphingomonadaceae</taxon>
        <taxon>Sphingomonas</taxon>
    </lineage>
</organism>
<dbReference type="SUPFAM" id="SSF141371">
    <property type="entry name" value="PilZ domain-like"/>
    <property type="match status" value="1"/>
</dbReference>
<reference evidence="3 4" key="1">
    <citation type="submission" date="2020-08" db="EMBL/GenBank/DDBJ databases">
        <title>Genome sequence of Sphingomonas sediminicola KACC 15039T.</title>
        <authorList>
            <person name="Hyun D.-W."/>
            <person name="Bae J.-W."/>
        </authorList>
    </citation>
    <scope>NUCLEOTIDE SEQUENCE [LARGE SCALE GENOMIC DNA]</scope>
    <source>
        <strain evidence="3 4">KACC 15039</strain>
    </source>
</reference>
<keyword evidence="4" id="KW-1185">Reference proteome</keyword>
<dbReference type="EMBL" id="CP060782">
    <property type="protein sequence ID" value="QNP44935.1"/>
    <property type="molecule type" value="Genomic_DNA"/>
</dbReference>
<gene>
    <name evidence="3" type="ORF">H9L14_09380</name>
</gene>
<evidence type="ECO:0000259" key="2">
    <source>
        <dbReference type="Pfam" id="PF07238"/>
    </source>
</evidence>
<name>A0ABX6T575_9SPHN</name>
<proteinExistence type="predicted"/>
<keyword evidence="1" id="KW-0472">Membrane</keyword>
<dbReference type="Proteomes" id="UP000516105">
    <property type="component" value="Chromosome"/>
</dbReference>
<feature type="domain" description="PilZ" evidence="2">
    <location>
        <begin position="14"/>
        <end position="94"/>
    </location>
</feature>
<evidence type="ECO:0000313" key="4">
    <source>
        <dbReference type="Proteomes" id="UP000516105"/>
    </source>
</evidence>
<dbReference type="Pfam" id="PF07238">
    <property type="entry name" value="PilZ"/>
    <property type="match status" value="1"/>
</dbReference>
<evidence type="ECO:0000313" key="3">
    <source>
        <dbReference type="EMBL" id="QNP44935.1"/>
    </source>
</evidence>
<dbReference type="InterPro" id="IPR009875">
    <property type="entry name" value="PilZ_domain"/>
</dbReference>
<protein>
    <submittedName>
        <fullName evidence="3">PilZ domain-containing protein</fullName>
    </submittedName>
</protein>
<keyword evidence="1" id="KW-1133">Transmembrane helix</keyword>